<feature type="domain" description="Glycosyltransferase 2-like" evidence="1">
    <location>
        <begin position="349"/>
        <end position="498"/>
    </location>
</feature>
<dbReference type="Pfam" id="PF13524">
    <property type="entry name" value="Glyco_trans_1_2"/>
    <property type="match status" value="1"/>
</dbReference>
<keyword evidence="4" id="KW-1185">Reference proteome</keyword>
<dbReference type="Proteomes" id="UP000631421">
    <property type="component" value="Unassembled WGS sequence"/>
</dbReference>
<evidence type="ECO:0000313" key="4">
    <source>
        <dbReference type="Proteomes" id="UP000631421"/>
    </source>
</evidence>
<dbReference type="EMBL" id="JACJPY010000003">
    <property type="protein sequence ID" value="MBD2148866.1"/>
    <property type="molecule type" value="Genomic_DNA"/>
</dbReference>
<dbReference type="InterPro" id="IPR001173">
    <property type="entry name" value="Glyco_trans_2-like"/>
</dbReference>
<name>A0A926Z455_9CYAN</name>
<organism evidence="3 4">
    <name type="scientific">Pseudanabaena cinerea FACHB-1277</name>
    <dbReference type="NCBI Taxonomy" id="2949581"/>
    <lineage>
        <taxon>Bacteria</taxon>
        <taxon>Bacillati</taxon>
        <taxon>Cyanobacteriota</taxon>
        <taxon>Cyanophyceae</taxon>
        <taxon>Pseudanabaenales</taxon>
        <taxon>Pseudanabaenaceae</taxon>
        <taxon>Pseudanabaena</taxon>
        <taxon>Pseudanabaena cinerea</taxon>
    </lineage>
</organism>
<reference evidence="3" key="1">
    <citation type="journal article" date="2015" name="ISME J.">
        <title>Draft Genome Sequence of Streptomyces incarnatus NRRL8089, which Produces the Nucleoside Antibiotic Sinefungin.</title>
        <authorList>
            <person name="Oshima K."/>
            <person name="Hattori M."/>
            <person name="Shimizu H."/>
            <person name="Fukuda K."/>
            <person name="Nemoto M."/>
            <person name="Inagaki K."/>
            <person name="Tamura T."/>
        </authorList>
    </citation>
    <scope>NUCLEOTIDE SEQUENCE</scope>
    <source>
        <strain evidence="3">FACHB-1277</strain>
    </source>
</reference>
<feature type="domain" description="Spore protein YkvP/CgeB glycosyl transferase-like" evidence="2">
    <location>
        <begin position="178"/>
        <end position="304"/>
    </location>
</feature>
<dbReference type="InterPro" id="IPR029044">
    <property type="entry name" value="Nucleotide-diphossugar_trans"/>
</dbReference>
<dbReference type="Pfam" id="PF00535">
    <property type="entry name" value="Glycos_transf_2"/>
    <property type="match status" value="1"/>
</dbReference>
<sequence length="644" mass="74871">MRIAIHNSFFGQKFAETELVRRIIIAAQNLGWESIETNLAQEMDVYKPDFVLVTHFNTPKLSQFPTYGCMWNPPIFFDRYAEFKSKYVDSEQITEKHSNILSYDAYLSSSNKFDYWLSKQLDSTAKKYFIVPFFTSCNQTEYITPNLQNPQLVYIGSNWDGNRFKNLFKGLDCCNFMQVYGSRWDYLRRSYRGNLPFDGVSVLKALQNAGVGLCLHRHEHTETDMPSMRIFEIVASGAIAICGEHTFIRNAFGDSVLYVETDARPSEQVKQINNHMQWIQNHPQKALEMSKQAHEVFLEKFTLEKLLLGIIPHHQKLLIDKGFVRNIVNFQPSCGQVEFIVRVGDRSLSMLKRCLDSIANQTYNNIRVILISYKKIQGLETLLCLYKDIMDMSIVESDYTGFRSSQIRDGLNNLRGTYFAIVDDDDVIYPNHTYILVSILNQFENIGVAYSGAIKVWERFQESEFIKKELTYFKQFDPVKIAKFQNFITSNSFIARSSLLTDVYQEDPCLETAEDFYLILQLCSKTLFMFSHEITCQFYWRDDIRDNVSLTEIDSSNRLWKSFENANILFADKLNQSLEECQHLKLSELRHSKVEKLLGSSKSKVTIYSLLRELYLNLSKGGKFNKSPNIVGKFLIFLKQLFLE</sequence>
<reference evidence="3" key="2">
    <citation type="submission" date="2020-08" db="EMBL/GenBank/DDBJ databases">
        <authorList>
            <person name="Chen M."/>
            <person name="Teng W."/>
            <person name="Zhao L."/>
            <person name="Hu C."/>
            <person name="Zhou Y."/>
            <person name="Han B."/>
            <person name="Song L."/>
            <person name="Shu W."/>
        </authorList>
    </citation>
    <scope>NUCLEOTIDE SEQUENCE</scope>
    <source>
        <strain evidence="3">FACHB-1277</strain>
    </source>
</reference>
<dbReference type="InterPro" id="IPR055259">
    <property type="entry name" value="YkvP/CgeB_Glyco_trans-like"/>
</dbReference>
<evidence type="ECO:0000259" key="2">
    <source>
        <dbReference type="Pfam" id="PF13524"/>
    </source>
</evidence>
<dbReference type="Gene3D" id="3.40.50.2000">
    <property type="entry name" value="Glycogen Phosphorylase B"/>
    <property type="match status" value="1"/>
</dbReference>
<dbReference type="CDD" id="cd00761">
    <property type="entry name" value="Glyco_tranf_GTA_type"/>
    <property type="match status" value="1"/>
</dbReference>
<dbReference type="AlphaFoldDB" id="A0A926Z455"/>
<accession>A0A926Z455</accession>
<dbReference type="Gene3D" id="3.90.550.10">
    <property type="entry name" value="Spore Coat Polysaccharide Biosynthesis Protein SpsA, Chain A"/>
    <property type="match status" value="1"/>
</dbReference>
<dbReference type="SUPFAM" id="SSF53448">
    <property type="entry name" value="Nucleotide-diphospho-sugar transferases"/>
    <property type="match status" value="1"/>
</dbReference>
<proteinExistence type="predicted"/>
<dbReference type="RefSeq" id="WP_190349203.1">
    <property type="nucleotide sequence ID" value="NZ_JACJPY010000003.1"/>
</dbReference>
<protein>
    <submittedName>
        <fullName evidence="3">Glycosyltransferase</fullName>
    </submittedName>
</protein>
<evidence type="ECO:0000259" key="1">
    <source>
        <dbReference type="Pfam" id="PF00535"/>
    </source>
</evidence>
<comment type="caution">
    <text evidence="3">The sequence shown here is derived from an EMBL/GenBank/DDBJ whole genome shotgun (WGS) entry which is preliminary data.</text>
</comment>
<gene>
    <name evidence="3" type="ORF">H6F44_01805</name>
</gene>
<evidence type="ECO:0000313" key="3">
    <source>
        <dbReference type="EMBL" id="MBD2148866.1"/>
    </source>
</evidence>